<evidence type="ECO:0000313" key="1">
    <source>
        <dbReference type="EMBL" id="UPW40799.1"/>
    </source>
</evidence>
<sequence length="46" mass="5545">MKKKTWVLSIIILVLEKVIHPILLKYQQEIAEEMIKEREKLETPLQ</sequence>
<accession>A0A976R6T2</accession>
<dbReference type="EMBL" id="OM869499">
    <property type="protein sequence ID" value="UPW40799.1"/>
    <property type="molecule type" value="Genomic_DNA"/>
</dbReference>
<proteinExistence type="predicted"/>
<name>A0A976R6T2_9VIRU</name>
<organism evidence="1">
    <name type="scientific">Sigmofec virus UA08Rod_6800</name>
    <dbReference type="NCBI Taxonomy" id="2929240"/>
    <lineage>
        <taxon>Viruses</taxon>
        <taxon>Monodnaviria</taxon>
        <taxon>Sangervirae</taxon>
        <taxon>Phixviricota</taxon>
        <taxon>Malgrandaviricetes</taxon>
        <taxon>Petitvirales</taxon>
        <taxon>Microviridae</taxon>
    </lineage>
</organism>
<protein>
    <submittedName>
        <fullName evidence="1">Uncharacterized protein</fullName>
    </submittedName>
</protein>
<reference evidence="1" key="1">
    <citation type="submission" date="2022-02" db="EMBL/GenBank/DDBJ databases">
        <title>Towards deciphering the DNA virus diversity associated with rodent species in the families Cricetidae and Heteromyidae.</title>
        <authorList>
            <person name="Lund M."/>
            <person name="Larsen B.B."/>
            <person name="Gryseels S."/>
            <person name="Kraberger S."/>
            <person name="Rowsey D.M."/>
            <person name="Steger L."/>
            <person name="Yule K.M."/>
            <person name="Upham N.S."/>
            <person name="Worobey M."/>
            <person name="Van Doorslaer K."/>
            <person name="Varsani A."/>
        </authorList>
    </citation>
    <scope>NUCLEOTIDE SEQUENCE</scope>
    <source>
        <strain evidence="1">UA08Rod_6800</strain>
    </source>
</reference>